<evidence type="ECO:0000313" key="9">
    <source>
        <dbReference type="Proteomes" id="UP000886841"/>
    </source>
</evidence>
<gene>
    <name evidence="8" type="ORF">IAB98_11425</name>
</gene>
<dbReference type="EMBL" id="DVHU01000104">
    <property type="protein sequence ID" value="HIR94016.1"/>
    <property type="molecule type" value="Genomic_DNA"/>
</dbReference>
<dbReference type="CDD" id="cd06530">
    <property type="entry name" value="S26_SPase_I"/>
    <property type="match status" value="1"/>
</dbReference>
<dbReference type="Proteomes" id="UP000886841">
    <property type="component" value="Unassembled WGS sequence"/>
</dbReference>
<evidence type="ECO:0000313" key="8">
    <source>
        <dbReference type="EMBL" id="HIR94016.1"/>
    </source>
</evidence>
<comment type="caution">
    <text evidence="8">The sequence shown here is derived from an EMBL/GenBank/DDBJ whole genome shotgun (WGS) entry which is preliminary data.</text>
</comment>
<reference evidence="8" key="1">
    <citation type="submission" date="2020-10" db="EMBL/GenBank/DDBJ databases">
        <authorList>
            <person name="Gilroy R."/>
        </authorList>
    </citation>
    <scope>NUCLEOTIDE SEQUENCE</scope>
    <source>
        <strain evidence="8">ChiSxjej1B13-7041</strain>
    </source>
</reference>
<dbReference type="GO" id="GO:0006465">
    <property type="term" value="P:signal peptide processing"/>
    <property type="evidence" value="ECO:0007669"/>
    <property type="project" value="UniProtKB-UniRule"/>
</dbReference>
<dbReference type="GO" id="GO:0009003">
    <property type="term" value="F:signal peptidase activity"/>
    <property type="evidence" value="ECO:0007669"/>
    <property type="project" value="UniProtKB-EC"/>
</dbReference>
<dbReference type="AlphaFoldDB" id="A0A9D1JH05"/>
<keyword evidence="2 7" id="KW-0812">Transmembrane</keyword>
<name>A0A9D1JH05_9FIRM</name>
<evidence type="ECO:0000256" key="1">
    <source>
        <dbReference type="ARBA" id="ARBA00004370"/>
    </source>
</evidence>
<comment type="subcellular location">
    <subcellularLocation>
        <location evidence="1">Membrane</location>
    </subcellularLocation>
</comment>
<evidence type="ECO:0000256" key="7">
    <source>
        <dbReference type="SAM" id="Phobius"/>
    </source>
</evidence>
<feature type="transmembrane region" description="Helical" evidence="7">
    <location>
        <begin position="132"/>
        <end position="150"/>
    </location>
</feature>
<evidence type="ECO:0000256" key="4">
    <source>
        <dbReference type="ARBA" id="ARBA00023136"/>
    </source>
</evidence>
<dbReference type="NCBIfam" id="TIGR02228">
    <property type="entry name" value="sigpep_I_arch"/>
    <property type="match status" value="1"/>
</dbReference>
<protein>
    <recommendedName>
        <fullName evidence="5">Signal peptidase I</fullName>
        <ecNumber evidence="5">3.4.21.89</ecNumber>
    </recommendedName>
</protein>
<evidence type="ECO:0000256" key="6">
    <source>
        <dbReference type="SAM" id="MobiDB-lite"/>
    </source>
</evidence>
<evidence type="ECO:0000256" key="5">
    <source>
        <dbReference type="NCBIfam" id="TIGR02228"/>
    </source>
</evidence>
<dbReference type="EC" id="3.4.21.89" evidence="5"/>
<dbReference type="GO" id="GO:0004252">
    <property type="term" value="F:serine-type endopeptidase activity"/>
    <property type="evidence" value="ECO:0007669"/>
    <property type="project" value="UniProtKB-UniRule"/>
</dbReference>
<reference evidence="8" key="2">
    <citation type="journal article" date="2021" name="PeerJ">
        <title>Extensive microbial diversity within the chicken gut microbiome revealed by metagenomics and culture.</title>
        <authorList>
            <person name="Gilroy R."/>
            <person name="Ravi A."/>
            <person name="Getino M."/>
            <person name="Pursley I."/>
            <person name="Horton D.L."/>
            <person name="Alikhan N.F."/>
            <person name="Baker D."/>
            <person name="Gharbi K."/>
            <person name="Hall N."/>
            <person name="Watson M."/>
            <person name="Adriaenssens E.M."/>
            <person name="Foster-Nyarko E."/>
            <person name="Jarju S."/>
            <person name="Secka A."/>
            <person name="Antonio M."/>
            <person name="Oren A."/>
            <person name="Chaudhuri R.R."/>
            <person name="La Ragione R."/>
            <person name="Hildebrand F."/>
            <person name="Pallen M.J."/>
        </authorList>
    </citation>
    <scope>NUCLEOTIDE SEQUENCE</scope>
    <source>
        <strain evidence="8">ChiSxjej1B13-7041</strain>
    </source>
</reference>
<organism evidence="8 9">
    <name type="scientific">Candidatus Egerieimonas intestinavium</name>
    <dbReference type="NCBI Taxonomy" id="2840777"/>
    <lineage>
        <taxon>Bacteria</taxon>
        <taxon>Bacillati</taxon>
        <taxon>Bacillota</taxon>
        <taxon>Clostridia</taxon>
        <taxon>Lachnospirales</taxon>
        <taxon>Lachnospiraceae</taxon>
        <taxon>Lachnospiraceae incertae sedis</taxon>
        <taxon>Candidatus Egerieimonas</taxon>
    </lineage>
</organism>
<sequence>MRRKGGRAAAAFGAGVIMVFLLARLWGLQVYTVMSGSMEPEIPVGSLVLAGKVQGTSLREGDVIVYQRGESRIIHRIKEIRWEEASVITQGDANEREDAAPVNFGQIRGRLLWTVPWLGYPGLILRRTPGQTVIWGAIGLLALAAAVRLWRNRSKSKGEEELTSIEGEKGKRALGYDSSGSGNPLPAGGGARLPDRQGTGAQPGGYGGKYQYRRGKISGAGAPGSGKVP</sequence>
<keyword evidence="4 7" id="KW-0472">Membrane</keyword>
<feature type="compositionally biased region" description="Basic and acidic residues" evidence="6">
    <location>
        <begin position="158"/>
        <end position="171"/>
    </location>
</feature>
<dbReference type="InterPro" id="IPR001733">
    <property type="entry name" value="Peptidase_S26B"/>
</dbReference>
<keyword evidence="3 7" id="KW-1133">Transmembrane helix</keyword>
<dbReference type="GO" id="GO:0016020">
    <property type="term" value="C:membrane"/>
    <property type="evidence" value="ECO:0007669"/>
    <property type="project" value="UniProtKB-SubCell"/>
</dbReference>
<proteinExistence type="predicted"/>
<feature type="region of interest" description="Disordered" evidence="6">
    <location>
        <begin position="158"/>
        <end position="229"/>
    </location>
</feature>
<dbReference type="PANTHER" id="PTHR10806:SF6">
    <property type="entry name" value="SIGNAL PEPTIDASE COMPLEX CATALYTIC SUBUNIT SEC11"/>
    <property type="match status" value="1"/>
</dbReference>
<dbReference type="InterPro" id="IPR019533">
    <property type="entry name" value="Peptidase_S26"/>
</dbReference>
<keyword evidence="8" id="KW-0378">Hydrolase</keyword>
<evidence type="ECO:0000256" key="3">
    <source>
        <dbReference type="ARBA" id="ARBA00022989"/>
    </source>
</evidence>
<dbReference type="SUPFAM" id="SSF51306">
    <property type="entry name" value="LexA/Signal peptidase"/>
    <property type="match status" value="1"/>
</dbReference>
<accession>A0A9D1JH05</accession>
<evidence type="ECO:0000256" key="2">
    <source>
        <dbReference type="ARBA" id="ARBA00022692"/>
    </source>
</evidence>
<dbReference type="InterPro" id="IPR036286">
    <property type="entry name" value="LexA/Signal_pep-like_sf"/>
</dbReference>
<dbReference type="PANTHER" id="PTHR10806">
    <property type="entry name" value="SIGNAL PEPTIDASE COMPLEX CATALYTIC SUBUNIT SEC11"/>
    <property type="match status" value="1"/>
</dbReference>